<feature type="transmembrane region" description="Helical" evidence="1">
    <location>
        <begin position="71"/>
        <end position="101"/>
    </location>
</feature>
<reference evidence="2 3" key="2">
    <citation type="journal article" date="2016" name="Int. J. Syst. Evol. Microbiol.">
        <title>Bacillus gobiensis sp. nov., isolated from a soil sample.</title>
        <authorList>
            <person name="Liu B."/>
            <person name="Liu G.H."/>
            <person name="Cetin S."/>
            <person name="Schumann P."/>
            <person name="Pan Z.Z."/>
            <person name="Chen Q.Q."/>
        </authorList>
    </citation>
    <scope>NUCLEOTIDE SEQUENCE [LARGE SCALE GENOMIC DNA]</scope>
    <source>
        <strain evidence="2 3">FJAT-4402</strain>
    </source>
</reference>
<keyword evidence="1" id="KW-0812">Transmembrane</keyword>
<feature type="transmembrane region" description="Helical" evidence="1">
    <location>
        <begin position="39"/>
        <end position="59"/>
    </location>
</feature>
<keyword evidence="1" id="KW-1133">Transmembrane helix</keyword>
<dbReference type="PATRIC" id="fig|1441095.3.peg.634"/>
<proteinExistence type="predicted"/>
<dbReference type="STRING" id="1441095.AM592_02900"/>
<dbReference type="RefSeq" id="WP_053602389.1">
    <property type="nucleotide sequence ID" value="NZ_CP012600.1"/>
</dbReference>
<keyword evidence="3" id="KW-1185">Reference proteome</keyword>
<protein>
    <submittedName>
        <fullName evidence="2">Branched-chain amino acid transporter</fullName>
    </submittedName>
</protein>
<dbReference type="EMBL" id="CP012600">
    <property type="protein sequence ID" value="ALC80649.1"/>
    <property type="molecule type" value="Genomic_DNA"/>
</dbReference>
<keyword evidence="1" id="KW-0472">Membrane</keyword>
<accession>A0A0M4FEL4</accession>
<dbReference type="OrthoDB" id="9811308at2"/>
<dbReference type="InterPro" id="IPR008407">
    <property type="entry name" value="Brnchd-chn_aa_trnsp_AzlD"/>
</dbReference>
<feature type="transmembrane region" description="Helical" evidence="1">
    <location>
        <begin position="6"/>
        <end position="27"/>
    </location>
</feature>
<name>A0A0M4FEL4_9BACI</name>
<evidence type="ECO:0000256" key="1">
    <source>
        <dbReference type="SAM" id="Phobius"/>
    </source>
</evidence>
<gene>
    <name evidence="2" type="ORF">AM592_02900</name>
</gene>
<dbReference type="Proteomes" id="UP000067625">
    <property type="component" value="Chromosome"/>
</dbReference>
<evidence type="ECO:0000313" key="3">
    <source>
        <dbReference type="Proteomes" id="UP000067625"/>
    </source>
</evidence>
<sequence length="102" mass="11077">MLSSIVWMILGMAAVTYIPRMIPLVAFQSFKLPAFLQKVLKNVPYAILGALIIPGVFLIHEEIMYGVAGTLIAVIFSYLGANVIVVVIGTIVALTGLSYLFF</sequence>
<evidence type="ECO:0000313" key="2">
    <source>
        <dbReference type="EMBL" id="ALC80649.1"/>
    </source>
</evidence>
<organism evidence="2 3">
    <name type="scientific">Bacillus gobiensis</name>
    <dbReference type="NCBI Taxonomy" id="1441095"/>
    <lineage>
        <taxon>Bacteria</taxon>
        <taxon>Bacillati</taxon>
        <taxon>Bacillota</taxon>
        <taxon>Bacilli</taxon>
        <taxon>Bacillales</taxon>
        <taxon>Bacillaceae</taxon>
        <taxon>Bacillus</taxon>
    </lineage>
</organism>
<dbReference type="AlphaFoldDB" id="A0A0M4FEL4"/>
<dbReference type="Pfam" id="PF05437">
    <property type="entry name" value="AzlD"/>
    <property type="match status" value="1"/>
</dbReference>
<reference evidence="3" key="1">
    <citation type="submission" date="2015-08" db="EMBL/GenBank/DDBJ databases">
        <title>Genome sequencing project for genomic taxonomy and phylogenomics of Bacillus-like bacteria.</title>
        <authorList>
            <person name="Liu B."/>
            <person name="Wang J."/>
            <person name="Zhu Y."/>
            <person name="Liu G."/>
            <person name="Chen Q."/>
            <person name="Chen Z."/>
            <person name="Lan J."/>
            <person name="Che J."/>
            <person name="Ge C."/>
            <person name="Shi H."/>
            <person name="Pan Z."/>
            <person name="Liu X."/>
        </authorList>
    </citation>
    <scope>NUCLEOTIDE SEQUENCE [LARGE SCALE GENOMIC DNA]</scope>
    <source>
        <strain evidence="3">FJAT-4402</strain>
    </source>
</reference>